<evidence type="ECO:0000259" key="11">
    <source>
        <dbReference type="PROSITE" id="PS50110"/>
    </source>
</evidence>
<dbReference type="GO" id="GO:0000155">
    <property type="term" value="F:phosphorelay sensor kinase activity"/>
    <property type="evidence" value="ECO:0007669"/>
    <property type="project" value="InterPro"/>
</dbReference>
<dbReference type="EC" id="2.7.13.3" evidence="2"/>
<dbReference type="OrthoDB" id="717811at2"/>
<dbReference type="Gene3D" id="3.30.565.10">
    <property type="entry name" value="Histidine kinase-like ATPase, C-terminal domain"/>
    <property type="match status" value="1"/>
</dbReference>
<dbReference type="InterPro" id="IPR011006">
    <property type="entry name" value="CheY-like_superfamily"/>
</dbReference>
<reference evidence="12 13" key="1">
    <citation type="journal article" date="2011" name="Stand. Genomic Sci.">
        <title>Complete genome sequence of Bacteroides salanitronis type strain (BL78).</title>
        <authorList>
            <person name="Gronow S."/>
            <person name="Held B."/>
            <person name="Lucas S."/>
            <person name="Lapidus A."/>
            <person name="Del Rio T.G."/>
            <person name="Nolan M."/>
            <person name="Tice H."/>
            <person name="Deshpande S."/>
            <person name="Cheng J.F."/>
            <person name="Pitluck S."/>
            <person name="Liolios K."/>
            <person name="Pagani I."/>
            <person name="Ivanova N."/>
            <person name="Mavromatis K."/>
            <person name="Pati A."/>
            <person name="Tapia R."/>
            <person name="Han C."/>
            <person name="Goodwin L."/>
            <person name="Chen A."/>
            <person name="Palaniappan K."/>
            <person name="Land M."/>
            <person name="Hauser L."/>
            <person name="Chang Y.J."/>
            <person name="Jeffries C.D."/>
            <person name="Brambilla E.M."/>
            <person name="Rohde M."/>
            <person name="Goker M."/>
            <person name="Detter J.C."/>
            <person name="Woyke T."/>
            <person name="Bristow J."/>
            <person name="Markowitz V."/>
            <person name="Hugenholtz P."/>
            <person name="Kyrpides N.C."/>
            <person name="Klenk H.P."/>
            <person name="Eisen J.A."/>
        </authorList>
    </citation>
    <scope>NUCLEOTIDE SEQUENCE [LARGE SCALE GENOMIC DNA]</scope>
    <source>
        <strain evidence="12 13">DSM 18170</strain>
    </source>
</reference>
<accession>F0R0W9</accession>
<dbReference type="InterPro" id="IPR018060">
    <property type="entry name" value="HTH_AraC"/>
</dbReference>
<dbReference type="PRINTS" id="PR00344">
    <property type="entry name" value="BCTRLSENSOR"/>
</dbReference>
<dbReference type="SUPFAM" id="SSF63829">
    <property type="entry name" value="Calcium-dependent phosphotriesterase"/>
    <property type="match status" value="1"/>
</dbReference>
<keyword evidence="12" id="KW-0418">Kinase</keyword>
<feature type="domain" description="HTH araC/xylS-type" evidence="9">
    <location>
        <begin position="1248"/>
        <end position="1347"/>
    </location>
</feature>
<dbReference type="InterPro" id="IPR003661">
    <property type="entry name" value="HisK_dim/P_dom"/>
</dbReference>
<dbReference type="Proteomes" id="UP000007486">
    <property type="component" value="Chromosome"/>
</dbReference>
<feature type="domain" description="Response regulatory" evidence="11">
    <location>
        <begin position="1099"/>
        <end position="1214"/>
    </location>
</feature>
<evidence type="ECO:0000256" key="6">
    <source>
        <dbReference type="ARBA" id="ARBA00023163"/>
    </source>
</evidence>
<dbReference type="Gene3D" id="2.60.40.10">
    <property type="entry name" value="Immunoglobulins"/>
    <property type="match status" value="1"/>
</dbReference>
<evidence type="ECO:0000256" key="3">
    <source>
        <dbReference type="ARBA" id="ARBA00022553"/>
    </source>
</evidence>
<evidence type="ECO:0000256" key="2">
    <source>
        <dbReference type="ARBA" id="ARBA00012438"/>
    </source>
</evidence>
<feature type="domain" description="Histidine kinase" evidence="10">
    <location>
        <begin position="823"/>
        <end position="1049"/>
    </location>
</feature>
<evidence type="ECO:0000313" key="13">
    <source>
        <dbReference type="Proteomes" id="UP000007486"/>
    </source>
</evidence>
<dbReference type="Gene3D" id="2.130.10.10">
    <property type="entry name" value="YVTN repeat-like/Quinoprotein amine dehydrogenase"/>
    <property type="match status" value="2"/>
</dbReference>
<dbReference type="CDD" id="cd00075">
    <property type="entry name" value="HATPase"/>
    <property type="match status" value="1"/>
</dbReference>
<sequence>MKNIVLTLLFLLSSLVASFAQSHRLFTTDEELSSSLINFIYQDHNNMIWIATEDGLNRYDGVKFTVYRHEPGNEHSLAHNYVKVIFEDDKGRLIVGTYAGLQLYDEATDTFSRLATDESGAPFTSFITHILQRKNGEIWATGNRLVKLDITPDGELHIQWAKLPAGVPTEMLEYALEDKSGNLWLVKEGDGIYRVSPDNQVRHYDEGQHAFAILTLCEDKWGNIYGGSPRNGLFRYDKKQDTFVSLSYLSDEKLSVRSIYCTDQNTLYICTDGEGLKQLDIQGNQLSDFLIEDDRIDSHRAKVHFMFQDRTGNYWLAIYQKGVMMIPTHPNGFKYLGYKSVSRNLIGSHCVTSLYQSSDGTMYVGTDNDGLYALTQSGKQGRHYVPNNTPHSVPPILMSIYEDSEHNLWLGSFVNGAAFLDTQSGRCTYLREPGNKKWEAVRNVYAFAEDGDKRVWIATMGGSLFCYDLRNRKLRNYPQLEGKITNDWACSLLYSATDNCLYVGTYNGLYCVDLKTEDLNVSFTLGTHIIYTLCEDREGNLWVGTSDGLICWNRKKQEQTTYTTANGLPHNSVYGILFDGRDCLWISTNRGLSRFFLPQRRFVNYTVHDGLQGNEFCKNAVFRSKDGSLWFGGINGVTYFNPQDIIVPDKKWQLRITDFYLHDQPVRVGTRSGRHEVISVPVHKADDFYLSYRDNSFSIEFSTVELNTARRLTYYYAMNDTVWNELPADANRISFVDLPAGTYHFRIKAKDYLTESDSREITIHISPAWWASVWAKTGYVLIAIAALICAYLLLRNHYRTQQKMLEHIHREEINETRQRFFINISHEIRTPMTLIISPLQQLMHNDRDEGRQKIYRVIYRNSERILRLINQLMDIRKIEKNQMKLTYQEVELLGFIRDLCDMFAEVAAQKHITLDFRHNDLTEMKVWLDIANFDKVILNLLSNAFKFTPEGGHVEISASYGEDNATNGPLHRYVEIVVADTGKGITPSDLERIFERFYQASTEDSYKGTGIGLHLTRSLVELHHGHIHAENKPDGEKGSRFIVRIPAGNEHLHKDEMAALPLPDETIHEVSNSYVQLPATALAEDKQPAGRVNARVKHYILVVEDDEEIRNYISRELAADYHVGTCSNGKEALEVIFKQEPALIISDVMMPEMDGLTLCRMVKQNLHKRHIPIILLTAKTRDEDNIEGLETGADAYLTKPFNMKILRHTVENLIHSREYLRNVTPAALQGAEDEEKPNLQAPDDRLVERAIRIIKSHLSEPDISVEQIAVEVGYNRSHLGRKLKKLTGLSTRDFIRNIRLQQAADLLGEKRYAISEVADLVGFTSLSGFSTAFKEQFGMSPMEYREKLLKEHDTKDSHSNKSAIQT</sequence>
<dbReference type="Pfam" id="PF02518">
    <property type="entry name" value="HATPase_c"/>
    <property type="match status" value="1"/>
</dbReference>
<evidence type="ECO:0000259" key="10">
    <source>
        <dbReference type="PROSITE" id="PS50109"/>
    </source>
</evidence>
<dbReference type="InterPro" id="IPR009057">
    <property type="entry name" value="Homeodomain-like_sf"/>
</dbReference>
<dbReference type="SMART" id="SM00342">
    <property type="entry name" value="HTH_ARAC"/>
    <property type="match status" value="1"/>
</dbReference>
<evidence type="ECO:0000256" key="5">
    <source>
        <dbReference type="ARBA" id="ARBA00023125"/>
    </source>
</evidence>
<dbReference type="Pfam" id="PF00512">
    <property type="entry name" value="HisKA"/>
    <property type="match status" value="1"/>
</dbReference>
<dbReference type="CDD" id="cd17574">
    <property type="entry name" value="REC_OmpR"/>
    <property type="match status" value="1"/>
</dbReference>
<dbReference type="InterPro" id="IPR013783">
    <property type="entry name" value="Ig-like_fold"/>
</dbReference>
<organism evidence="12 13">
    <name type="scientific">Phocaeicola salanitronis (strain DSM 18170 / JCM 13657 / CCUG 60908 / BL78)</name>
    <name type="common">Bacteroides salanitronis</name>
    <dbReference type="NCBI Taxonomy" id="667015"/>
    <lineage>
        <taxon>Bacteria</taxon>
        <taxon>Pseudomonadati</taxon>
        <taxon>Bacteroidota</taxon>
        <taxon>Bacteroidia</taxon>
        <taxon>Bacteroidales</taxon>
        <taxon>Bacteroidaceae</taxon>
        <taxon>Phocaeicola</taxon>
    </lineage>
</organism>
<dbReference type="SUPFAM" id="SSF55874">
    <property type="entry name" value="ATPase domain of HSP90 chaperone/DNA topoisomerase II/histidine kinase"/>
    <property type="match status" value="1"/>
</dbReference>
<dbReference type="CDD" id="cd00082">
    <property type="entry name" value="HisKA"/>
    <property type="match status" value="1"/>
</dbReference>
<dbReference type="PROSITE" id="PS00041">
    <property type="entry name" value="HTH_ARAC_FAMILY_1"/>
    <property type="match status" value="1"/>
</dbReference>
<dbReference type="InterPro" id="IPR004358">
    <property type="entry name" value="Sig_transdc_His_kin-like_C"/>
</dbReference>
<dbReference type="InterPro" id="IPR005467">
    <property type="entry name" value="His_kinase_dom"/>
</dbReference>
<dbReference type="GO" id="GO:0003700">
    <property type="term" value="F:DNA-binding transcription factor activity"/>
    <property type="evidence" value="ECO:0007669"/>
    <property type="project" value="InterPro"/>
</dbReference>
<dbReference type="Pfam" id="PF00072">
    <property type="entry name" value="Response_reg"/>
    <property type="match status" value="1"/>
</dbReference>
<evidence type="ECO:0000256" key="7">
    <source>
        <dbReference type="PROSITE-ProRule" id="PRU00169"/>
    </source>
</evidence>
<evidence type="ECO:0000256" key="4">
    <source>
        <dbReference type="ARBA" id="ARBA00023015"/>
    </source>
</evidence>
<dbReference type="Gene3D" id="1.10.10.60">
    <property type="entry name" value="Homeodomain-like"/>
    <property type="match status" value="2"/>
</dbReference>
<dbReference type="InterPro" id="IPR015943">
    <property type="entry name" value="WD40/YVTN_repeat-like_dom_sf"/>
</dbReference>
<dbReference type="InterPro" id="IPR011110">
    <property type="entry name" value="Reg_prop"/>
</dbReference>
<dbReference type="InterPro" id="IPR018062">
    <property type="entry name" value="HTH_AraC-typ_CS"/>
</dbReference>
<keyword evidence="13" id="KW-1185">Reference proteome</keyword>
<gene>
    <name evidence="12" type="ordered locus">Bacsa_2809</name>
</gene>
<evidence type="ECO:0000256" key="1">
    <source>
        <dbReference type="ARBA" id="ARBA00000085"/>
    </source>
</evidence>
<proteinExistence type="predicted"/>
<feature type="chain" id="PRO_5003255483" description="histidine kinase" evidence="8">
    <location>
        <begin position="23"/>
        <end position="1366"/>
    </location>
</feature>
<dbReference type="Pfam" id="PF12833">
    <property type="entry name" value="HTH_18"/>
    <property type="match status" value="1"/>
</dbReference>
<dbReference type="KEGG" id="bsa:Bacsa_2809"/>
<dbReference type="GO" id="GO:0043565">
    <property type="term" value="F:sequence-specific DNA binding"/>
    <property type="evidence" value="ECO:0007669"/>
    <property type="project" value="InterPro"/>
</dbReference>
<dbReference type="InterPro" id="IPR001789">
    <property type="entry name" value="Sig_transdc_resp-reg_receiver"/>
</dbReference>
<comment type="catalytic activity">
    <reaction evidence="1">
        <text>ATP + protein L-histidine = ADP + protein N-phospho-L-histidine.</text>
        <dbReference type="EC" id="2.7.13.3"/>
    </reaction>
</comment>
<dbReference type="Pfam" id="PF07494">
    <property type="entry name" value="Reg_prop"/>
    <property type="match status" value="2"/>
</dbReference>
<dbReference type="SUPFAM" id="SSF50998">
    <property type="entry name" value="Quinoprotein alcohol dehydrogenase-like"/>
    <property type="match status" value="1"/>
</dbReference>
<dbReference type="HOGENOM" id="CLU_000445_28_1_10"/>
<dbReference type="InterPro" id="IPR011047">
    <property type="entry name" value="Quinoprotein_ADH-like_sf"/>
</dbReference>
<dbReference type="SUPFAM" id="SSF47384">
    <property type="entry name" value="Homodimeric domain of signal transducing histidine kinase"/>
    <property type="match status" value="1"/>
</dbReference>
<dbReference type="Gene3D" id="1.10.287.130">
    <property type="match status" value="1"/>
</dbReference>
<dbReference type="Gene3D" id="3.40.50.2300">
    <property type="match status" value="1"/>
</dbReference>
<dbReference type="SMART" id="SM00387">
    <property type="entry name" value="HATPase_c"/>
    <property type="match status" value="1"/>
</dbReference>
<dbReference type="PANTHER" id="PTHR43547">
    <property type="entry name" value="TWO-COMPONENT HISTIDINE KINASE"/>
    <property type="match status" value="1"/>
</dbReference>
<dbReference type="PROSITE" id="PS01124">
    <property type="entry name" value="HTH_ARAC_FAMILY_2"/>
    <property type="match status" value="1"/>
</dbReference>
<feature type="signal peptide" evidence="8">
    <location>
        <begin position="1"/>
        <end position="22"/>
    </location>
</feature>
<dbReference type="eggNOG" id="COG5002">
    <property type="taxonomic scope" value="Bacteria"/>
</dbReference>
<evidence type="ECO:0000259" key="9">
    <source>
        <dbReference type="PROSITE" id="PS01124"/>
    </source>
</evidence>
<keyword evidence="12" id="KW-0808">Transferase</keyword>
<dbReference type="PROSITE" id="PS50110">
    <property type="entry name" value="RESPONSE_REGULATORY"/>
    <property type="match status" value="1"/>
</dbReference>
<dbReference type="InterPro" id="IPR036097">
    <property type="entry name" value="HisK_dim/P_sf"/>
</dbReference>
<keyword evidence="8" id="KW-0732">Signal</keyword>
<name>F0R0W9_PHOSB</name>
<dbReference type="eggNOG" id="COG0745">
    <property type="taxonomic scope" value="Bacteria"/>
</dbReference>
<keyword evidence="5" id="KW-0238">DNA-binding</keyword>
<dbReference type="STRING" id="667015.Bacsa_2809"/>
<dbReference type="SUPFAM" id="SSF52172">
    <property type="entry name" value="CheY-like"/>
    <property type="match status" value="1"/>
</dbReference>
<dbReference type="InterPro" id="IPR036890">
    <property type="entry name" value="HATPase_C_sf"/>
</dbReference>
<dbReference type="eggNOG" id="COG3292">
    <property type="taxonomic scope" value="Bacteria"/>
</dbReference>
<keyword evidence="3 7" id="KW-0597">Phosphoprotein</keyword>
<dbReference type="InterPro" id="IPR003594">
    <property type="entry name" value="HATPase_dom"/>
</dbReference>
<dbReference type="FunFam" id="3.40.50.2300:FF:000138">
    <property type="entry name" value="Two-component system sensor histidine kinase/response regulator"/>
    <property type="match status" value="1"/>
</dbReference>
<dbReference type="RefSeq" id="WP_013618715.1">
    <property type="nucleotide sequence ID" value="NC_015164.1"/>
</dbReference>
<dbReference type="SMART" id="SM00388">
    <property type="entry name" value="HisKA"/>
    <property type="match status" value="1"/>
</dbReference>
<dbReference type="EMBL" id="CP002530">
    <property type="protein sequence ID" value="ADY37342.1"/>
    <property type="molecule type" value="Genomic_DNA"/>
</dbReference>
<protein>
    <recommendedName>
        <fullName evidence="2">histidine kinase</fullName>
        <ecNumber evidence="2">2.7.13.3</ecNumber>
    </recommendedName>
</protein>
<keyword evidence="6" id="KW-0804">Transcription</keyword>
<keyword evidence="4" id="KW-0805">Transcription regulation</keyword>
<dbReference type="SMART" id="SM00448">
    <property type="entry name" value="REC"/>
    <property type="match status" value="1"/>
</dbReference>
<feature type="modified residue" description="4-aspartylphosphate" evidence="7">
    <location>
        <position position="1147"/>
    </location>
</feature>
<evidence type="ECO:0000256" key="8">
    <source>
        <dbReference type="SAM" id="SignalP"/>
    </source>
</evidence>
<dbReference type="SUPFAM" id="SSF46689">
    <property type="entry name" value="Homeodomain-like"/>
    <property type="match status" value="2"/>
</dbReference>
<evidence type="ECO:0000313" key="12">
    <source>
        <dbReference type="EMBL" id="ADY37342.1"/>
    </source>
</evidence>
<dbReference type="PANTHER" id="PTHR43547:SF2">
    <property type="entry name" value="HYBRID SIGNAL TRANSDUCTION HISTIDINE KINASE C"/>
    <property type="match status" value="1"/>
</dbReference>
<dbReference type="PROSITE" id="PS50109">
    <property type="entry name" value="HIS_KIN"/>
    <property type="match status" value="1"/>
</dbReference>